<reference evidence="2 3" key="1">
    <citation type="journal article" date="2018" name="Int. J. Syst. Evol. Microbiol.">
        <title>Paraburkholderia azotifigens sp. nov., a nitrogen-fixing bacterium isolated from paddy soil.</title>
        <authorList>
            <person name="Choi G.M."/>
            <person name="Im W.T."/>
        </authorList>
    </citation>
    <scope>NUCLEOTIDE SEQUENCE [LARGE SCALE GENOMIC DNA]</scope>
    <source>
        <strain evidence="2 3">NF 2-5-3</strain>
    </source>
</reference>
<accession>A0A5C6V332</accession>
<dbReference type="EMBL" id="VOQS01000005">
    <property type="protein sequence ID" value="TXC79091.1"/>
    <property type="molecule type" value="Genomic_DNA"/>
</dbReference>
<evidence type="ECO:0000256" key="1">
    <source>
        <dbReference type="SAM" id="MobiDB-lite"/>
    </source>
</evidence>
<gene>
    <name evidence="2" type="ORF">FRZ40_32205</name>
</gene>
<feature type="compositionally biased region" description="Polar residues" evidence="1">
    <location>
        <begin position="1"/>
        <end position="14"/>
    </location>
</feature>
<feature type="region of interest" description="Disordered" evidence="1">
    <location>
        <begin position="1"/>
        <end position="20"/>
    </location>
</feature>
<sequence length="319" mass="35181">MTDATSDSSQSDIGTTLEPHCTVDSLKRHAKQLRSKFSPDKTMKLSHAQTAVVRCIGRAANNVFSGREPSKPTFPAHVKRSEQRDYQRYREIATLTEMFPDLQLAAIIEFVSSWNLVHWREVDPSQSAHGEWSRPDEASPFVGRFHGAALGTTASCVLPEDIDAEGAQLASIVTPTPIDRFMPPTVDFTCEKASALAKIAGTSSPSFAYYVTARVFGYGSWADFEQTFRLGARSQFDEELSPSALTRRRKWQAEALAALFSTDRLAAIELHSFWRPTSSLMNYASNVSRNPAGTKAQLSETKNATRISGKLSAKPRTTA</sequence>
<dbReference type="RefSeq" id="WP_147236910.1">
    <property type="nucleotide sequence ID" value="NZ_VOQS01000005.1"/>
</dbReference>
<evidence type="ECO:0000313" key="2">
    <source>
        <dbReference type="EMBL" id="TXC79091.1"/>
    </source>
</evidence>
<proteinExistence type="predicted"/>
<evidence type="ECO:0000313" key="3">
    <source>
        <dbReference type="Proteomes" id="UP000321776"/>
    </source>
</evidence>
<name>A0A5C6V332_9BURK</name>
<feature type="region of interest" description="Disordered" evidence="1">
    <location>
        <begin position="290"/>
        <end position="319"/>
    </location>
</feature>
<feature type="compositionally biased region" description="Polar residues" evidence="1">
    <location>
        <begin position="290"/>
        <end position="306"/>
    </location>
</feature>
<organism evidence="2 3">
    <name type="scientific">Paraburkholderia azotifigens</name>
    <dbReference type="NCBI Taxonomy" id="2057004"/>
    <lineage>
        <taxon>Bacteria</taxon>
        <taxon>Pseudomonadati</taxon>
        <taxon>Pseudomonadota</taxon>
        <taxon>Betaproteobacteria</taxon>
        <taxon>Burkholderiales</taxon>
        <taxon>Burkholderiaceae</taxon>
        <taxon>Paraburkholderia</taxon>
    </lineage>
</organism>
<comment type="caution">
    <text evidence="2">The sequence shown here is derived from an EMBL/GenBank/DDBJ whole genome shotgun (WGS) entry which is preliminary data.</text>
</comment>
<dbReference type="AlphaFoldDB" id="A0A5C6V332"/>
<dbReference type="Proteomes" id="UP000321776">
    <property type="component" value="Unassembled WGS sequence"/>
</dbReference>
<protein>
    <submittedName>
        <fullName evidence="2">Uncharacterized protein</fullName>
    </submittedName>
</protein>